<comment type="caution">
    <text evidence="1">The sequence shown here is derived from an EMBL/GenBank/DDBJ whole genome shotgun (WGS) entry which is preliminary data.</text>
</comment>
<evidence type="ECO:0000313" key="1">
    <source>
        <dbReference type="EMBL" id="KAJ1890458.1"/>
    </source>
</evidence>
<sequence>IVVEEVVAAPEVVVEEAVAASEAVVKEVVAAPEAVVEEAVATPEVVVEDSATGVVSVSTVDVPHPRSLSLPADDEAGGSAADFVGDRKPAADFVLHESNSAELAAGVSLAIAAVGASLASRLLLSDTYFTSADSTDQSADVAHSLTVEQVSEPAVDYADSDPEVIEMPDGTGSLSTSPYEVVELFESFTPAAVPTDEFAPGSTIPATAHSVVPASVVSVSSDITSLSGLETADVHTAPVVVGTIEAVEPETVSRTLAAPEVAEQARIEPVVMTKPVAKSGITLPESVDSSQAAHEAASWNSPRSQISYNRADSQLSHSGDQTTSAPVEDAADNVISDRDSAIFMDKPFADATTTDIFSAQDSNEPVKVEQTLLQDQAVAEANRSTGVEVKEGAQTPYSTFSTPAFPEYFRHPEVHHQGKEVVPRREIPRASDSGARKPVFGRPKDVLMELNIETPYDGRQLLQLRAADNLDDLCEEFCEHYNMLELLPGMRTLVRGKVERRLARRRERALQAAVASQGR</sequence>
<accession>A0ACC1IB40</accession>
<dbReference type="Proteomes" id="UP001150581">
    <property type="component" value="Unassembled WGS sequence"/>
</dbReference>
<protein>
    <submittedName>
        <fullName evidence="1">Uncharacterized protein</fullName>
    </submittedName>
</protein>
<feature type="non-terminal residue" evidence="1">
    <location>
        <position position="1"/>
    </location>
</feature>
<organism evidence="1 2">
    <name type="scientific">Kickxella alabastrina</name>
    <dbReference type="NCBI Taxonomy" id="61397"/>
    <lineage>
        <taxon>Eukaryota</taxon>
        <taxon>Fungi</taxon>
        <taxon>Fungi incertae sedis</taxon>
        <taxon>Zoopagomycota</taxon>
        <taxon>Kickxellomycotina</taxon>
        <taxon>Kickxellomycetes</taxon>
        <taxon>Kickxellales</taxon>
        <taxon>Kickxellaceae</taxon>
        <taxon>Kickxella</taxon>
    </lineage>
</organism>
<name>A0ACC1IB40_9FUNG</name>
<reference evidence="1" key="1">
    <citation type="submission" date="2022-07" db="EMBL/GenBank/DDBJ databases">
        <title>Phylogenomic reconstructions and comparative analyses of Kickxellomycotina fungi.</title>
        <authorList>
            <person name="Reynolds N.K."/>
            <person name="Stajich J.E."/>
            <person name="Barry K."/>
            <person name="Grigoriev I.V."/>
            <person name="Crous P."/>
            <person name="Smith M.E."/>
        </authorList>
    </citation>
    <scope>NUCLEOTIDE SEQUENCE</scope>
    <source>
        <strain evidence="1">Benny 63K</strain>
    </source>
</reference>
<keyword evidence="2" id="KW-1185">Reference proteome</keyword>
<proteinExistence type="predicted"/>
<gene>
    <name evidence="1" type="ORF">LPJ66_007464</name>
</gene>
<evidence type="ECO:0000313" key="2">
    <source>
        <dbReference type="Proteomes" id="UP001150581"/>
    </source>
</evidence>
<dbReference type="EMBL" id="JANBPG010001337">
    <property type="protein sequence ID" value="KAJ1890458.1"/>
    <property type="molecule type" value="Genomic_DNA"/>
</dbReference>